<organism evidence="2 3">
    <name type="scientific">[Clostridium] citroniae WAL-19142</name>
    <dbReference type="NCBI Taxonomy" id="742734"/>
    <lineage>
        <taxon>Bacteria</taxon>
        <taxon>Bacillati</taxon>
        <taxon>Bacillota</taxon>
        <taxon>Clostridia</taxon>
        <taxon>Lachnospirales</taxon>
        <taxon>Lachnospiraceae</taxon>
        <taxon>Enterocloster</taxon>
    </lineage>
</organism>
<dbReference type="RefSeq" id="WP_048930413.1">
    <property type="nucleotide sequence ID" value="NZ_KQ235880.1"/>
</dbReference>
<dbReference type="PANTHER" id="PTHR43575">
    <property type="entry name" value="PROTEIN ABCI7, CHLOROPLASTIC"/>
    <property type="match status" value="1"/>
</dbReference>
<protein>
    <recommendedName>
        <fullName evidence="1">SUF system FeS cluster assembly SufBD core domain-containing protein</fullName>
    </recommendedName>
</protein>
<dbReference type="OrthoDB" id="9803529at2"/>
<name>A0A0J9BVE9_9FIRM</name>
<dbReference type="Pfam" id="PF01458">
    <property type="entry name" value="SUFBD_core"/>
    <property type="match status" value="1"/>
</dbReference>
<evidence type="ECO:0000259" key="1">
    <source>
        <dbReference type="Pfam" id="PF01458"/>
    </source>
</evidence>
<comment type="caution">
    <text evidence="2">The sequence shown here is derived from an EMBL/GenBank/DDBJ whole genome shotgun (WGS) entry which is preliminary data.</text>
</comment>
<evidence type="ECO:0000313" key="2">
    <source>
        <dbReference type="EMBL" id="KMW16957.1"/>
    </source>
</evidence>
<evidence type="ECO:0000313" key="3">
    <source>
        <dbReference type="Proteomes" id="UP000037392"/>
    </source>
</evidence>
<accession>A0A0J9BVE9</accession>
<dbReference type="GeneID" id="93162514"/>
<reference evidence="2 3" key="1">
    <citation type="submission" date="2011-04" db="EMBL/GenBank/DDBJ databases">
        <title>The Genome Sequence of Clostridium citroniae WAL-19142.</title>
        <authorList>
            <consortium name="The Broad Institute Genome Sequencing Platform"/>
            <person name="Earl A."/>
            <person name="Ward D."/>
            <person name="Feldgarden M."/>
            <person name="Gevers D."/>
            <person name="Warren Y.A."/>
            <person name="Tyrrell K.L."/>
            <person name="Citron D.M."/>
            <person name="Goldstein E.J."/>
            <person name="Daigneault M."/>
            <person name="Allen-Vercoe E."/>
            <person name="Young S.K."/>
            <person name="Zeng Q."/>
            <person name="Gargeya S."/>
            <person name="Fitzgerald M."/>
            <person name="Haas B."/>
            <person name="Abouelleil A."/>
            <person name="Alvarado L."/>
            <person name="Arachchi H.M."/>
            <person name="Berlin A."/>
            <person name="Brown A."/>
            <person name="Chapman S.B."/>
            <person name="Chen Z."/>
            <person name="Dunbar C."/>
            <person name="Freedman E."/>
            <person name="Gearin G."/>
            <person name="Gellesch M."/>
            <person name="Goldberg J."/>
            <person name="Griggs A."/>
            <person name="Gujja S."/>
            <person name="Heilman E.R."/>
            <person name="Heiman D."/>
            <person name="Howarth C."/>
            <person name="Larson L."/>
            <person name="Lui A."/>
            <person name="MacDonald P.J."/>
            <person name="Mehta T."/>
            <person name="Montmayeur A."/>
            <person name="Murphy C."/>
            <person name="Neiman D."/>
            <person name="Pearson M."/>
            <person name="Priest M."/>
            <person name="Roberts A."/>
            <person name="Saif S."/>
            <person name="Shea T."/>
            <person name="Shenoy N."/>
            <person name="Sisk P."/>
            <person name="Stolte C."/>
            <person name="Sykes S."/>
            <person name="White J."/>
            <person name="Yandava C."/>
            <person name="Wortman J."/>
            <person name="Nusbaum C."/>
            <person name="Birren B."/>
        </authorList>
    </citation>
    <scope>NUCLEOTIDE SEQUENCE [LARGE SCALE GENOMIC DNA]</scope>
    <source>
        <strain evidence="2 3">WAL-19142</strain>
    </source>
</reference>
<sequence>MGLGLNLKVNRLPARTWNWLDMNEASLKQIEAGDEHTVITEGIAKEVTGTESWQKEFSAIATGMGADMDRLAREANVSPIRIQSAAQSAAQSESQYGSQYGSGSGAFQDNRRAALHFVFGDGKKSFQPVEILVREGEMLTVVMDFTSAPEAGGLAAVQTRFRVQANARLRLIQMQLLGSGYTMLNDIGGSCDTGASAEVIQMFLGGDKTYAGCRTDLSGRESSLNVDVGYLGRDGQHFDMNYVADHWGEKSKSRTRAKGVLSDRAFKLFRGTIDFKAGSVGAEGEETEDVLLMGEDAVNQTIPLILCGEEDVQGSHGATIGRLDDELLFYLCSRGMSRQAANKMITRARLDAVCRRMEDGPATQMVQDYLEEVIGNES</sequence>
<dbReference type="SUPFAM" id="SSF101960">
    <property type="entry name" value="Stabilizer of iron transporter SufD"/>
    <property type="match status" value="1"/>
</dbReference>
<dbReference type="InterPro" id="IPR000825">
    <property type="entry name" value="SUF_FeS_clus_asmbl_SufBD_core"/>
</dbReference>
<proteinExistence type="predicted"/>
<dbReference type="GO" id="GO:0016226">
    <property type="term" value="P:iron-sulfur cluster assembly"/>
    <property type="evidence" value="ECO:0007669"/>
    <property type="project" value="InterPro"/>
</dbReference>
<feature type="domain" description="SUF system FeS cluster assembly SufBD core" evidence="1">
    <location>
        <begin position="123"/>
        <end position="348"/>
    </location>
</feature>
<dbReference type="PATRIC" id="fig|742734.4.peg.3875"/>
<dbReference type="EMBL" id="ADLK01000028">
    <property type="protein sequence ID" value="KMW16957.1"/>
    <property type="molecule type" value="Genomic_DNA"/>
</dbReference>
<dbReference type="AlphaFoldDB" id="A0A0J9BVE9"/>
<gene>
    <name evidence="2" type="ORF">HMPREF9470_03610</name>
</gene>
<dbReference type="InterPro" id="IPR055346">
    <property type="entry name" value="Fe-S_cluster_assembly_SufBD"/>
</dbReference>
<dbReference type="InterPro" id="IPR037284">
    <property type="entry name" value="SUF_FeS_clus_asmbl_SufBD_sf"/>
</dbReference>
<dbReference type="Proteomes" id="UP000037392">
    <property type="component" value="Unassembled WGS sequence"/>
</dbReference>
<dbReference type="PANTHER" id="PTHR43575:SF1">
    <property type="entry name" value="PROTEIN ABCI7, CHLOROPLASTIC"/>
    <property type="match status" value="1"/>
</dbReference>